<feature type="active site" description="Proton donor" evidence="8">
    <location>
        <position position="330"/>
    </location>
</feature>
<evidence type="ECO:0000256" key="6">
    <source>
        <dbReference type="ARBA" id="ARBA00030512"/>
    </source>
</evidence>
<feature type="signal peptide" evidence="9">
    <location>
        <begin position="1"/>
        <end position="22"/>
    </location>
</feature>
<evidence type="ECO:0000256" key="2">
    <source>
        <dbReference type="ARBA" id="ARBA00006285"/>
    </source>
</evidence>
<evidence type="ECO:0000256" key="4">
    <source>
        <dbReference type="ARBA" id="ARBA00022801"/>
    </source>
</evidence>
<dbReference type="GO" id="GO:0030203">
    <property type="term" value="P:glycosaminoglycan metabolic process"/>
    <property type="evidence" value="ECO:0007669"/>
    <property type="project" value="TreeGrafter"/>
</dbReference>
<organism evidence="14 15">
    <name type="scientific">Caulobacter flavus</name>
    <dbReference type="NCBI Taxonomy" id="1679497"/>
    <lineage>
        <taxon>Bacteria</taxon>
        <taxon>Pseudomonadati</taxon>
        <taxon>Pseudomonadota</taxon>
        <taxon>Alphaproteobacteria</taxon>
        <taxon>Caulobacterales</taxon>
        <taxon>Caulobacteraceae</taxon>
        <taxon>Caulobacter</taxon>
    </lineage>
</organism>
<dbReference type="KEGG" id="cfh:C1707_21765"/>
<protein>
    <recommendedName>
        <fullName evidence="3">beta-N-acetylhexosaminidase</fullName>
        <ecNumber evidence="3">3.2.1.52</ecNumber>
    </recommendedName>
    <alternativeName>
        <fullName evidence="6">Beta-N-acetylhexosaminidase</fullName>
    </alternativeName>
    <alternativeName>
        <fullName evidence="7">N-acetyl-beta-glucosaminidase</fullName>
    </alternativeName>
</protein>
<evidence type="ECO:0000313" key="13">
    <source>
        <dbReference type="EMBL" id="AYV48675.1"/>
    </source>
</evidence>
<keyword evidence="16" id="KW-1185">Reference proteome</keyword>
<reference evidence="14 15" key="1">
    <citation type="submission" date="2017-12" db="EMBL/GenBank/DDBJ databases">
        <title>The genome sequence of Caulobacter flavus CGMCC1 15093.</title>
        <authorList>
            <person name="Gao J."/>
            <person name="Mao X."/>
            <person name="Sun J."/>
        </authorList>
    </citation>
    <scope>NUCLEOTIDE SEQUENCE [LARGE SCALE GENOMIC DNA]</scope>
    <source>
        <strain evidence="14 15">CGMCC1 15093</strain>
    </source>
</reference>
<dbReference type="SUPFAM" id="SSF51445">
    <property type="entry name" value="(Trans)glycosidases"/>
    <property type="match status" value="1"/>
</dbReference>
<dbReference type="Proteomes" id="UP000281192">
    <property type="component" value="Chromosome"/>
</dbReference>
<dbReference type="GO" id="GO:0016020">
    <property type="term" value="C:membrane"/>
    <property type="evidence" value="ECO:0007669"/>
    <property type="project" value="TreeGrafter"/>
</dbReference>
<evidence type="ECO:0000313" key="16">
    <source>
        <dbReference type="Proteomes" id="UP000281192"/>
    </source>
</evidence>
<dbReference type="Gene3D" id="3.30.379.10">
    <property type="entry name" value="Chitobiase/beta-hexosaminidase domain 2-like"/>
    <property type="match status" value="1"/>
</dbReference>
<dbReference type="InterPro" id="IPR025705">
    <property type="entry name" value="Beta_hexosaminidase_sua/sub"/>
</dbReference>
<dbReference type="EMBL" id="CP026100">
    <property type="protein sequence ID" value="AYV48675.1"/>
    <property type="molecule type" value="Genomic_DNA"/>
</dbReference>
<dbReference type="PANTHER" id="PTHR22600">
    <property type="entry name" value="BETA-HEXOSAMINIDASE"/>
    <property type="match status" value="1"/>
</dbReference>
<evidence type="ECO:0000259" key="12">
    <source>
        <dbReference type="Pfam" id="PF13290"/>
    </source>
</evidence>
<evidence type="ECO:0000313" key="15">
    <source>
        <dbReference type="Proteomes" id="UP000234483"/>
    </source>
</evidence>
<sequence length="767" mass="83003">MSIRPVAAVVALAALAPAPALAAQAFAVTPAPARIAPAQGVLTLRAGDTVWIPAGDEQARGAAQWLVDTLAATRGVRLAIKEGVGAGGVVLSRAGPEGEAYALDVSSRRAEIRAKDKAGLFYGAVSLWQLAGPAQGKDKAGAPLRVQAISIEDAPRFSWRGLMLDSTRHYQSLPTIRRIIDGMASLKLNTLHWHLTDDQGWRLEIKKYPNLTDHGAWRRPAGAAGYKASGEEVRYGGFYTQDQAREIVAYAAARSIVVVPEIEMPGHAQAAISSYPRLGTRPAADRVMADWGVYPDIFNVDDETFAFLEDVLDEVMAIFPSEYIHVGGDEALKAQWEASPKIQARMKELGLADEHALQSYFIQRIEKHLNAKGRRLVGWDEILEGGLAPNATVMSWRGLEGAVAAAKQGHDTVLAPGPVLYFDHRQSTSPDEPPGRGKLSTLKTVYAFDAEPSELTPEQHKHVLGMQATMFSEHIRTDERAVAMLFPRLAALAENAWTPRDKQGWAGFEDRLPATLGRLSDLGLAYDTVPFEPQAAFDWPKGGEIGASLDTGLQVGEVRYTTDGSEPTAASPRYAAPLKLAAGAQLKARTFQGKHPLGRVRAWNVTADTALTRRSHQLTRCTEGLILNLEDDGANDKGERATFLLDILNPCWIWKDADLSNGAKLTVTVGQLPYNFQLGNKLEPLPVRPPSRPEGELEVRFGCKGPRLATVPLTEASRNSALTKIVVDAPPRGKGDICFTFASKAIEPMWAVHSVKITPGAVVAKAD</sequence>
<evidence type="ECO:0000256" key="1">
    <source>
        <dbReference type="ARBA" id="ARBA00001231"/>
    </source>
</evidence>
<dbReference type="GO" id="GO:0004563">
    <property type="term" value="F:beta-N-acetylhexosaminidase activity"/>
    <property type="evidence" value="ECO:0007669"/>
    <property type="project" value="UniProtKB-EC"/>
</dbReference>
<gene>
    <name evidence="13" type="ORF">C1707_21765</name>
    <name evidence="14" type="ORF">CFHF_19300</name>
</gene>
<dbReference type="InterPro" id="IPR059177">
    <property type="entry name" value="GH29D-like_dom"/>
</dbReference>
<dbReference type="PANTHER" id="PTHR22600:SF57">
    <property type="entry name" value="BETA-N-ACETYLHEXOSAMINIDASE"/>
    <property type="match status" value="1"/>
</dbReference>
<dbReference type="SUPFAM" id="SSF55545">
    <property type="entry name" value="beta-N-acetylhexosaminidase-like domain"/>
    <property type="match status" value="1"/>
</dbReference>
<dbReference type="InterPro" id="IPR017853">
    <property type="entry name" value="GH"/>
</dbReference>
<dbReference type="Pfam" id="PF00728">
    <property type="entry name" value="Glyco_hydro_20"/>
    <property type="match status" value="1"/>
</dbReference>
<dbReference type="CDD" id="cd06563">
    <property type="entry name" value="GH20_chitobiase-like"/>
    <property type="match status" value="1"/>
</dbReference>
<dbReference type="InterPro" id="IPR015883">
    <property type="entry name" value="Glyco_hydro_20_cat"/>
</dbReference>
<dbReference type="Pfam" id="PF02838">
    <property type="entry name" value="Glyco_hydro_20b"/>
    <property type="match status" value="1"/>
</dbReference>
<dbReference type="Pfam" id="PF13290">
    <property type="entry name" value="CHB_HEX_C_1"/>
    <property type="match status" value="1"/>
</dbReference>
<evidence type="ECO:0000259" key="10">
    <source>
        <dbReference type="Pfam" id="PF00728"/>
    </source>
</evidence>
<feature type="domain" description="GH29D-like beta-sandwich" evidence="12">
    <location>
        <begin position="548"/>
        <end position="593"/>
    </location>
</feature>
<evidence type="ECO:0000256" key="7">
    <source>
        <dbReference type="ARBA" id="ARBA00033000"/>
    </source>
</evidence>
<comment type="catalytic activity">
    <reaction evidence="1">
        <text>Hydrolysis of terminal non-reducing N-acetyl-D-hexosamine residues in N-acetyl-beta-D-hexosaminides.</text>
        <dbReference type="EC" id="3.2.1.52"/>
    </reaction>
</comment>
<evidence type="ECO:0000256" key="3">
    <source>
        <dbReference type="ARBA" id="ARBA00012663"/>
    </source>
</evidence>
<keyword evidence="9" id="KW-0732">Signal</keyword>
<feature type="domain" description="Beta-hexosaminidase bacterial type N-terminal" evidence="11">
    <location>
        <begin position="27"/>
        <end position="154"/>
    </location>
</feature>
<keyword evidence="5" id="KW-0326">Glycosidase</keyword>
<accession>A0A2N5CNT1</accession>
<evidence type="ECO:0000259" key="11">
    <source>
        <dbReference type="Pfam" id="PF02838"/>
    </source>
</evidence>
<keyword evidence="4" id="KW-0378">Hydrolase</keyword>
<dbReference type="InterPro" id="IPR029018">
    <property type="entry name" value="Hex-like_dom2"/>
</dbReference>
<dbReference type="AlphaFoldDB" id="A0A2N5CNT1"/>
<dbReference type="OrthoDB" id="9763537at2"/>
<feature type="domain" description="Glycoside hydrolase family 20 catalytic" evidence="10">
    <location>
        <begin position="157"/>
        <end position="499"/>
    </location>
</feature>
<comment type="similarity">
    <text evidence="2">Belongs to the glycosyl hydrolase 20 family.</text>
</comment>
<dbReference type="EMBL" id="PJRQ01000041">
    <property type="protein sequence ID" value="PLR08609.1"/>
    <property type="molecule type" value="Genomic_DNA"/>
</dbReference>
<dbReference type="Gene3D" id="3.20.20.80">
    <property type="entry name" value="Glycosidases"/>
    <property type="match status" value="1"/>
</dbReference>
<dbReference type="GO" id="GO:0005975">
    <property type="term" value="P:carbohydrate metabolic process"/>
    <property type="evidence" value="ECO:0007669"/>
    <property type="project" value="InterPro"/>
</dbReference>
<name>A0A2N5CNT1_9CAUL</name>
<evidence type="ECO:0000313" key="14">
    <source>
        <dbReference type="EMBL" id="PLR08609.1"/>
    </source>
</evidence>
<dbReference type="Proteomes" id="UP000234483">
    <property type="component" value="Unassembled WGS sequence"/>
</dbReference>
<dbReference type="PRINTS" id="PR00738">
    <property type="entry name" value="GLHYDRLASE20"/>
</dbReference>
<evidence type="ECO:0000256" key="9">
    <source>
        <dbReference type="SAM" id="SignalP"/>
    </source>
</evidence>
<dbReference type="EC" id="3.2.1.52" evidence="3"/>
<reference evidence="13 16" key="2">
    <citation type="submission" date="2018-01" db="EMBL/GenBank/DDBJ databases">
        <title>Complete genome sequence of Caulobacter flavus RHGG3.</title>
        <authorList>
            <person name="Yang E."/>
        </authorList>
    </citation>
    <scope>NUCLEOTIDE SEQUENCE [LARGE SCALE GENOMIC DNA]</scope>
    <source>
        <strain evidence="13 16">RHGG3</strain>
    </source>
</reference>
<evidence type="ECO:0000256" key="8">
    <source>
        <dbReference type="PIRSR" id="PIRSR625705-1"/>
    </source>
</evidence>
<evidence type="ECO:0000256" key="5">
    <source>
        <dbReference type="ARBA" id="ARBA00023295"/>
    </source>
</evidence>
<proteinExistence type="inferred from homology"/>
<feature type="chain" id="PRO_5044577710" description="beta-N-acetylhexosaminidase" evidence="9">
    <location>
        <begin position="23"/>
        <end position="767"/>
    </location>
</feature>
<dbReference type="InterPro" id="IPR015882">
    <property type="entry name" value="HEX_bac_N"/>
</dbReference>